<evidence type="ECO:0000313" key="1">
    <source>
        <dbReference type="EMBL" id="RVX46708.1"/>
    </source>
</evidence>
<gene>
    <name evidence="1" type="ORF">EDD27_9608</name>
</gene>
<name>A0A438MLT0_9ACTN</name>
<accession>A0A438MLT0</accession>
<protein>
    <submittedName>
        <fullName evidence="1">Uncharacterized protein</fullName>
    </submittedName>
</protein>
<sequence>MTACVRRPGGMDTAPRDRQFEVRYVAEGDKLRRISLDEASAVRYETASPARGHRSFC</sequence>
<reference evidence="1 2" key="1">
    <citation type="submission" date="2019-01" db="EMBL/GenBank/DDBJ databases">
        <title>Sequencing the genomes of 1000 actinobacteria strains.</title>
        <authorList>
            <person name="Klenk H.-P."/>
        </authorList>
    </citation>
    <scope>NUCLEOTIDE SEQUENCE [LARGE SCALE GENOMIC DNA]</scope>
    <source>
        <strain evidence="1 2">DSM 43925</strain>
    </source>
</reference>
<proteinExistence type="predicted"/>
<organism evidence="1 2">
    <name type="scientific">Nonomuraea polychroma</name>
    <dbReference type="NCBI Taxonomy" id="46176"/>
    <lineage>
        <taxon>Bacteria</taxon>
        <taxon>Bacillati</taxon>
        <taxon>Actinomycetota</taxon>
        <taxon>Actinomycetes</taxon>
        <taxon>Streptosporangiales</taxon>
        <taxon>Streptosporangiaceae</taxon>
        <taxon>Nonomuraea</taxon>
    </lineage>
</organism>
<dbReference type="AlphaFoldDB" id="A0A438MLT0"/>
<comment type="caution">
    <text evidence="1">The sequence shown here is derived from an EMBL/GenBank/DDBJ whole genome shotgun (WGS) entry which is preliminary data.</text>
</comment>
<evidence type="ECO:0000313" key="2">
    <source>
        <dbReference type="Proteomes" id="UP000284824"/>
    </source>
</evidence>
<dbReference type="Proteomes" id="UP000284824">
    <property type="component" value="Unassembled WGS sequence"/>
</dbReference>
<keyword evidence="2" id="KW-1185">Reference proteome</keyword>
<dbReference type="EMBL" id="SAUN01000001">
    <property type="protein sequence ID" value="RVX46708.1"/>
    <property type="molecule type" value="Genomic_DNA"/>
</dbReference>
<dbReference type="RefSeq" id="WP_164904109.1">
    <property type="nucleotide sequence ID" value="NZ_SAUN01000001.1"/>
</dbReference>